<keyword evidence="7" id="KW-0653">Protein transport</keyword>
<dbReference type="GO" id="GO:0005886">
    <property type="term" value="C:plasma membrane"/>
    <property type="evidence" value="ECO:0007669"/>
    <property type="project" value="UniProtKB-SubCell"/>
</dbReference>
<dbReference type="AlphaFoldDB" id="A0A0G3EIM8"/>
<evidence type="ECO:0000256" key="4">
    <source>
        <dbReference type="ARBA" id="ARBA00022475"/>
    </source>
</evidence>
<comment type="subcellular location">
    <subcellularLocation>
        <location evidence="1">Cell inner membrane</location>
    </subcellularLocation>
</comment>
<feature type="compositionally biased region" description="Basic and acidic residues" evidence="10">
    <location>
        <begin position="349"/>
        <end position="362"/>
    </location>
</feature>
<reference evidence="12 13" key="2">
    <citation type="journal article" date="2016" name="ISME J.">
        <title>Characterization of the first cultured representative of Verrucomicrobia subdivision 5 indicates the proposal of a novel phylum.</title>
        <authorList>
            <person name="Spring S."/>
            <person name="Bunk B."/>
            <person name="Sproer C."/>
            <person name="Schumann P."/>
            <person name="Rohde M."/>
            <person name="Tindall B.J."/>
            <person name="Klenk H.P."/>
        </authorList>
    </citation>
    <scope>NUCLEOTIDE SEQUENCE [LARGE SCALE GENOMIC DNA]</scope>
    <source>
        <strain evidence="12 13">L21-Fru-AB</strain>
    </source>
</reference>
<keyword evidence="3" id="KW-0813">Transport</keyword>
<evidence type="ECO:0000256" key="2">
    <source>
        <dbReference type="ARBA" id="ARBA00007246"/>
    </source>
</evidence>
<dbReference type="Proteomes" id="UP000035268">
    <property type="component" value="Chromosome"/>
</dbReference>
<feature type="region of interest" description="Disordered" evidence="10">
    <location>
        <begin position="329"/>
        <end position="362"/>
    </location>
</feature>
<proteinExistence type="inferred from homology"/>
<evidence type="ECO:0000256" key="5">
    <source>
        <dbReference type="ARBA" id="ARBA00022519"/>
    </source>
</evidence>
<evidence type="ECO:0000256" key="6">
    <source>
        <dbReference type="ARBA" id="ARBA00022692"/>
    </source>
</evidence>
<dbReference type="InterPro" id="IPR049031">
    <property type="entry name" value="T2SSK_SAM-like_1st"/>
</dbReference>
<sequence>MRIGRKRKPKRRVEQDRGSALIVALWVVLLLSTLVSTFAFEMHVEARIASLQRKRFKARALAEAGIAYARALLDRDRTAFADQFDPADEFSVAAQLVSRGVPVRRHLHPLGAGRFEIDIIPENARRNVHQLSVDEWKELLARGGVPSTLWDSLIDCFLDWIDENDLHRLNGAESDDPYYRERGYEVKDAPLDTVDELLLIKHFTREIVYGGVADDGTRYEGIADSLTVWGGDKLHINAADENTLWTVMALDENQIATVLEGRLGPDGIAGTFDDGFETVQEAGLEGDALTTRVRYYRIRSRGRVGDAVYALEGIFRRSGGELMPVLWEEGEGGDGFESELESESEWEEEGVRDLRGSEKPEA</sequence>
<dbReference type="GO" id="GO:0009306">
    <property type="term" value="P:protein secretion"/>
    <property type="evidence" value="ECO:0007669"/>
    <property type="project" value="InterPro"/>
</dbReference>
<keyword evidence="9" id="KW-0472">Membrane</keyword>
<keyword evidence="4" id="KW-1003">Cell membrane</keyword>
<protein>
    <submittedName>
        <fullName evidence="12">Type II secretory pathway, component PulK</fullName>
    </submittedName>
</protein>
<evidence type="ECO:0000256" key="3">
    <source>
        <dbReference type="ARBA" id="ARBA00022448"/>
    </source>
</evidence>
<evidence type="ECO:0000256" key="9">
    <source>
        <dbReference type="ARBA" id="ARBA00023136"/>
    </source>
</evidence>
<evidence type="ECO:0000256" key="1">
    <source>
        <dbReference type="ARBA" id="ARBA00004533"/>
    </source>
</evidence>
<dbReference type="PANTHER" id="PTHR38831:SF2">
    <property type="entry name" value="TYPE II SECRETION SYSTEM PROTEIN K"/>
    <property type="match status" value="1"/>
</dbReference>
<dbReference type="RefSeq" id="WP_052881369.1">
    <property type="nucleotide sequence ID" value="NZ_CP010904.1"/>
</dbReference>
<keyword evidence="8" id="KW-1133">Transmembrane helix</keyword>
<evidence type="ECO:0000256" key="10">
    <source>
        <dbReference type="SAM" id="MobiDB-lite"/>
    </source>
</evidence>
<dbReference type="Gene3D" id="1.10.40.60">
    <property type="entry name" value="EpsJ-like"/>
    <property type="match status" value="1"/>
</dbReference>
<gene>
    <name evidence="12" type="ORF">L21SP4_00731</name>
</gene>
<dbReference type="SUPFAM" id="SSF158544">
    <property type="entry name" value="GspK insert domain-like"/>
    <property type="match status" value="1"/>
</dbReference>
<dbReference type="KEGG" id="vbl:L21SP4_00731"/>
<feature type="compositionally biased region" description="Acidic residues" evidence="10">
    <location>
        <begin position="329"/>
        <end position="348"/>
    </location>
</feature>
<evidence type="ECO:0000259" key="11">
    <source>
        <dbReference type="Pfam" id="PF21687"/>
    </source>
</evidence>
<dbReference type="OrthoDB" id="5398238at2"/>
<dbReference type="PANTHER" id="PTHR38831">
    <property type="entry name" value="TYPE II SECRETION SYSTEM PROTEIN K"/>
    <property type="match status" value="1"/>
</dbReference>
<dbReference type="InterPro" id="IPR038072">
    <property type="entry name" value="GspK_central_sf"/>
</dbReference>
<evidence type="ECO:0000313" key="13">
    <source>
        <dbReference type="Proteomes" id="UP000035268"/>
    </source>
</evidence>
<accession>A0A0G3EIM8</accession>
<feature type="domain" description="T2SS protein K first SAM-like" evidence="11">
    <location>
        <begin position="114"/>
        <end position="208"/>
    </location>
</feature>
<dbReference type="Pfam" id="PF21687">
    <property type="entry name" value="T2SSK_1st"/>
    <property type="match status" value="1"/>
</dbReference>
<dbReference type="STRING" id="1307763.L21SP4_00731"/>
<keyword evidence="6" id="KW-0812">Transmembrane</keyword>
<evidence type="ECO:0000256" key="7">
    <source>
        <dbReference type="ARBA" id="ARBA00022927"/>
    </source>
</evidence>
<name>A0A0G3EIM8_9BACT</name>
<reference evidence="13" key="1">
    <citation type="submission" date="2015-02" db="EMBL/GenBank/DDBJ databases">
        <title>Description and complete genome sequence of the first cultured representative of the subdivision 5 of the Verrucomicrobia phylum.</title>
        <authorList>
            <person name="Spring S."/>
            <person name="Bunk B."/>
            <person name="Sproer C."/>
            <person name="Klenk H.-P."/>
        </authorList>
    </citation>
    <scope>NUCLEOTIDE SEQUENCE [LARGE SCALE GENOMIC DNA]</scope>
    <source>
        <strain evidence="13">L21-Fru-AB</strain>
    </source>
</reference>
<comment type="similarity">
    <text evidence="2">Belongs to the GSP K family.</text>
</comment>
<evidence type="ECO:0000256" key="8">
    <source>
        <dbReference type="ARBA" id="ARBA00022989"/>
    </source>
</evidence>
<keyword evidence="13" id="KW-1185">Reference proteome</keyword>
<organism evidence="12 13">
    <name type="scientific">Kiritimatiella glycovorans</name>
    <dbReference type="NCBI Taxonomy" id="1307763"/>
    <lineage>
        <taxon>Bacteria</taxon>
        <taxon>Pseudomonadati</taxon>
        <taxon>Kiritimatiellota</taxon>
        <taxon>Kiritimatiellia</taxon>
        <taxon>Kiritimatiellales</taxon>
        <taxon>Kiritimatiellaceae</taxon>
        <taxon>Kiritimatiella</taxon>
    </lineage>
</organism>
<evidence type="ECO:0000313" key="12">
    <source>
        <dbReference type="EMBL" id="AKJ63999.1"/>
    </source>
</evidence>
<keyword evidence="5" id="KW-0997">Cell inner membrane</keyword>
<dbReference type="InterPro" id="IPR005628">
    <property type="entry name" value="GspK"/>
</dbReference>
<dbReference type="EMBL" id="CP010904">
    <property type="protein sequence ID" value="AKJ63999.1"/>
    <property type="molecule type" value="Genomic_DNA"/>
</dbReference>